<sequence length="59" mass="6846">MYKLLELAAVILEENPECFSPCFCQSRALPFCCEIGKPFIYVFVYINIYIHNPVNKISL</sequence>
<accession>A0AAV5M254</accession>
<organism evidence="1 2">
    <name type="scientific">Rubroshorea leprosula</name>
    <dbReference type="NCBI Taxonomy" id="152421"/>
    <lineage>
        <taxon>Eukaryota</taxon>
        <taxon>Viridiplantae</taxon>
        <taxon>Streptophyta</taxon>
        <taxon>Embryophyta</taxon>
        <taxon>Tracheophyta</taxon>
        <taxon>Spermatophyta</taxon>
        <taxon>Magnoliopsida</taxon>
        <taxon>eudicotyledons</taxon>
        <taxon>Gunneridae</taxon>
        <taxon>Pentapetalae</taxon>
        <taxon>rosids</taxon>
        <taxon>malvids</taxon>
        <taxon>Malvales</taxon>
        <taxon>Dipterocarpaceae</taxon>
        <taxon>Rubroshorea</taxon>
    </lineage>
</organism>
<evidence type="ECO:0000313" key="2">
    <source>
        <dbReference type="Proteomes" id="UP001054252"/>
    </source>
</evidence>
<dbReference type="Proteomes" id="UP001054252">
    <property type="component" value="Unassembled WGS sequence"/>
</dbReference>
<evidence type="ECO:0000313" key="1">
    <source>
        <dbReference type="EMBL" id="GKV43866.1"/>
    </source>
</evidence>
<name>A0AAV5M254_9ROSI</name>
<proteinExistence type="predicted"/>
<dbReference type="EMBL" id="BPVZ01000173">
    <property type="protein sequence ID" value="GKV43866.1"/>
    <property type="molecule type" value="Genomic_DNA"/>
</dbReference>
<dbReference type="AlphaFoldDB" id="A0AAV5M254"/>
<comment type="caution">
    <text evidence="1">The sequence shown here is derived from an EMBL/GenBank/DDBJ whole genome shotgun (WGS) entry which is preliminary data.</text>
</comment>
<reference evidence="1 2" key="1">
    <citation type="journal article" date="2021" name="Commun. Biol.">
        <title>The genome of Shorea leprosula (Dipterocarpaceae) highlights the ecological relevance of drought in aseasonal tropical rainforests.</title>
        <authorList>
            <person name="Ng K.K.S."/>
            <person name="Kobayashi M.J."/>
            <person name="Fawcett J.A."/>
            <person name="Hatakeyama M."/>
            <person name="Paape T."/>
            <person name="Ng C.H."/>
            <person name="Ang C.C."/>
            <person name="Tnah L.H."/>
            <person name="Lee C.T."/>
            <person name="Nishiyama T."/>
            <person name="Sese J."/>
            <person name="O'Brien M.J."/>
            <person name="Copetti D."/>
            <person name="Mohd Noor M.I."/>
            <person name="Ong R.C."/>
            <person name="Putra M."/>
            <person name="Sireger I.Z."/>
            <person name="Indrioko S."/>
            <person name="Kosugi Y."/>
            <person name="Izuno A."/>
            <person name="Isagi Y."/>
            <person name="Lee S.L."/>
            <person name="Shimizu K.K."/>
        </authorList>
    </citation>
    <scope>NUCLEOTIDE SEQUENCE [LARGE SCALE GENOMIC DNA]</scope>
    <source>
        <strain evidence="1">214</strain>
    </source>
</reference>
<protein>
    <submittedName>
        <fullName evidence="1">Uncharacterized protein</fullName>
    </submittedName>
</protein>
<keyword evidence="2" id="KW-1185">Reference proteome</keyword>
<gene>
    <name evidence="1" type="ORF">SLEP1_g51116</name>
</gene>